<evidence type="ECO:0000313" key="3">
    <source>
        <dbReference type="Proteomes" id="UP001501470"/>
    </source>
</evidence>
<gene>
    <name evidence="2" type="ORF">GCM10009827_057730</name>
</gene>
<name>A0ABP4LVE9_9ACTN</name>
<feature type="transmembrane region" description="Helical" evidence="1">
    <location>
        <begin position="50"/>
        <end position="68"/>
    </location>
</feature>
<feature type="transmembrane region" description="Helical" evidence="1">
    <location>
        <begin position="141"/>
        <end position="159"/>
    </location>
</feature>
<protein>
    <submittedName>
        <fullName evidence="2">Uncharacterized protein</fullName>
    </submittedName>
</protein>
<dbReference type="EMBL" id="BAAAQD010000012">
    <property type="protein sequence ID" value="GAA1532330.1"/>
    <property type="molecule type" value="Genomic_DNA"/>
</dbReference>
<keyword evidence="1" id="KW-0812">Transmembrane</keyword>
<reference evidence="3" key="1">
    <citation type="journal article" date="2019" name="Int. J. Syst. Evol. Microbiol.">
        <title>The Global Catalogue of Microorganisms (GCM) 10K type strain sequencing project: providing services to taxonomists for standard genome sequencing and annotation.</title>
        <authorList>
            <consortium name="The Broad Institute Genomics Platform"/>
            <consortium name="The Broad Institute Genome Sequencing Center for Infectious Disease"/>
            <person name="Wu L."/>
            <person name="Ma J."/>
        </authorList>
    </citation>
    <scope>NUCLEOTIDE SEQUENCE [LARGE SCALE GENOMIC DNA]</scope>
    <source>
        <strain evidence="3">JCM 15933</strain>
    </source>
</reference>
<keyword evidence="3" id="KW-1185">Reference proteome</keyword>
<accession>A0ABP4LVE9</accession>
<keyword evidence="1" id="KW-1133">Transmembrane helix</keyword>
<feature type="transmembrane region" description="Helical" evidence="1">
    <location>
        <begin position="6"/>
        <end position="29"/>
    </location>
</feature>
<proteinExistence type="predicted"/>
<sequence length="167" mass="17055">MAAGLSSYVVASAAAAVAATGAVVAWAATTARPAPADPPVTLSKLPNRPAEIRGLAAALIAAVVVFAVPPSNQVESVQEVSAVLLLAAAALRWYRLTRPGPAVLDRLTQVLALVPACGLFGGACVVALYDGLDELDWWGPWLGSLVLGGALALVAGLSWRQQPTQPR</sequence>
<keyword evidence="1" id="KW-0472">Membrane</keyword>
<feature type="transmembrane region" description="Helical" evidence="1">
    <location>
        <begin position="109"/>
        <end position="129"/>
    </location>
</feature>
<dbReference type="Proteomes" id="UP001501470">
    <property type="component" value="Unassembled WGS sequence"/>
</dbReference>
<comment type="caution">
    <text evidence="2">The sequence shown here is derived from an EMBL/GenBank/DDBJ whole genome shotgun (WGS) entry which is preliminary data.</text>
</comment>
<evidence type="ECO:0000313" key="2">
    <source>
        <dbReference type="EMBL" id="GAA1532330.1"/>
    </source>
</evidence>
<evidence type="ECO:0000256" key="1">
    <source>
        <dbReference type="SAM" id="Phobius"/>
    </source>
</evidence>
<organism evidence="2 3">
    <name type="scientific">Dactylosporangium maewongense</name>
    <dbReference type="NCBI Taxonomy" id="634393"/>
    <lineage>
        <taxon>Bacteria</taxon>
        <taxon>Bacillati</taxon>
        <taxon>Actinomycetota</taxon>
        <taxon>Actinomycetes</taxon>
        <taxon>Micromonosporales</taxon>
        <taxon>Micromonosporaceae</taxon>
        <taxon>Dactylosporangium</taxon>
    </lineage>
</organism>
<dbReference type="RefSeq" id="WP_344505380.1">
    <property type="nucleotide sequence ID" value="NZ_BAAAQD010000012.1"/>
</dbReference>